<keyword evidence="3" id="KW-1185">Reference proteome</keyword>
<sequence>MTTSEKRLSSTVLEMKFMQRTKRKLEAKERKKREAEAKKQCLGEDEDVASSEASKSCEYQYSTDLTFLEGLKFGRMSFKGCNPEVEKLMAYYERKMMGYESDSESDDGKDVGDVEMATTLRGPGTSIARKFYEPKKLSRLTRSTDSLNEVSSNERLNFSDFRKRTAGDAWTANIDSPPKKSRKSS</sequence>
<feature type="compositionally biased region" description="Basic and acidic residues" evidence="1">
    <location>
        <begin position="24"/>
        <end position="42"/>
    </location>
</feature>
<evidence type="ECO:0008006" key="4">
    <source>
        <dbReference type="Google" id="ProtNLM"/>
    </source>
</evidence>
<evidence type="ECO:0000313" key="3">
    <source>
        <dbReference type="Proteomes" id="UP001303046"/>
    </source>
</evidence>
<dbReference type="Pfam" id="PF10175">
    <property type="entry name" value="MPP6"/>
    <property type="match status" value="1"/>
</dbReference>
<comment type="caution">
    <text evidence="2">The sequence shown here is derived from an EMBL/GenBank/DDBJ whole genome shotgun (WGS) entry which is preliminary data.</text>
</comment>
<dbReference type="PANTHER" id="PTHR13582">
    <property type="entry name" value="M-PHASE PHOSPHOPROTEIN 6"/>
    <property type="match status" value="1"/>
</dbReference>
<evidence type="ECO:0000256" key="1">
    <source>
        <dbReference type="SAM" id="MobiDB-lite"/>
    </source>
</evidence>
<gene>
    <name evidence="2" type="primary">Necator_chrII.g8561</name>
    <name evidence="2" type="ORF">RB195_020766</name>
</gene>
<protein>
    <recommendedName>
        <fullName evidence="4">M-phase phosphoprotein 6</fullName>
    </recommendedName>
</protein>
<proteinExistence type="predicted"/>
<dbReference type="PANTHER" id="PTHR13582:SF0">
    <property type="entry name" value="M-PHASE PHOSPHOPROTEIN 6"/>
    <property type="match status" value="1"/>
</dbReference>
<name>A0ABR1CM20_NECAM</name>
<evidence type="ECO:0000313" key="2">
    <source>
        <dbReference type="EMBL" id="KAK6738867.1"/>
    </source>
</evidence>
<reference evidence="2 3" key="1">
    <citation type="submission" date="2023-08" db="EMBL/GenBank/DDBJ databases">
        <title>A Necator americanus chromosomal reference genome.</title>
        <authorList>
            <person name="Ilik V."/>
            <person name="Petrzelkova K.J."/>
            <person name="Pardy F."/>
            <person name="Fuh T."/>
            <person name="Niatou-Singa F.S."/>
            <person name="Gouil Q."/>
            <person name="Baker L."/>
            <person name="Ritchie M.E."/>
            <person name="Jex A.R."/>
            <person name="Gazzola D."/>
            <person name="Li H."/>
            <person name="Toshio Fujiwara R."/>
            <person name="Zhan B."/>
            <person name="Aroian R.V."/>
            <person name="Pafco B."/>
            <person name="Schwarz E.M."/>
        </authorList>
    </citation>
    <scope>NUCLEOTIDE SEQUENCE [LARGE SCALE GENOMIC DNA]</scope>
    <source>
        <strain evidence="2 3">Aroian</strain>
        <tissue evidence="2">Whole animal</tissue>
    </source>
</reference>
<dbReference type="EMBL" id="JAVFWL010000002">
    <property type="protein sequence ID" value="KAK6738867.1"/>
    <property type="molecule type" value="Genomic_DNA"/>
</dbReference>
<organism evidence="2 3">
    <name type="scientific">Necator americanus</name>
    <name type="common">Human hookworm</name>
    <dbReference type="NCBI Taxonomy" id="51031"/>
    <lineage>
        <taxon>Eukaryota</taxon>
        <taxon>Metazoa</taxon>
        <taxon>Ecdysozoa</taxon>
        <taxon>Nematoda</taxon>
        <taxon>Chromadorea</taxon>
        <taxon>Rhabditida</taxon>
        <taxon>Rhabditina</taxon>
        <taxon>Rhabditomorpha</taxon>
        <taxon>Strongyloidea</taxon>
        <taxon>Ancylostomatidae</taxon>
        <taxon>Bunostominae</taxon>
        <taxon>Necator</taxon>
    </lineage>
</organism>
<accession>A0ABR1CM20</accession>
<dbReference type="InterPro" id="IPR019324">
    <property type="entry name" value="MPP6"/>
</dbReference>
<dbReference type="Proteomes" id="UP001303046">
    <property type="component" value="Unassembled WGS sequence"/>
</dbReference>
<feature type="region of interest" description="Disordered" evidence="1">
    <location>
        <begin position="23"/>
        <end position="55"/>
    </location>
</feature>